<dbReference type="InterPro" id="IPR019614">
    <property type="entry name" value="SAM-dep_methyl-trfase"/>
</dbReference>
<feature type="domain" description="S-adenosylmethionine-dependent methyltransferase" evidence="5">
    <location>
        <begin position="43"/>
        <end position="324"/>
    </location>
</feature>
<evidence type="ECO:0000259" key="5">
    <source>
        <dbReference type="Pfam" id="PF10672"/>
    </source>
</evidence>
<dbReference type="PANTHER" id="PTHR43042">
    <property type="entry name" value="SAM-DEPENDENT METHYLTRANSFERASE"/>
    <property type="match status" value="1"/>
</dbReference>
<evidence type="ECO:0000256" key="2">
    <source>
        <dbReference type="ARBA" id="ARBA00022603"/>
    </source>
</evidence>
<name>A0A1I1IQF2_9GAMM</name>
<dbReference type="AlphaFoldDB" id="A0A1I1IQF2"/>
<dbReference type="STRING" id="1123010.SAMN02745724_01553"/>
<dbReference type="GO" id="GO:0032259">
    <property type="term" value="P:methylation"/>
    <property type="evidence" value="ECO:0007669"/>
    <property type="project" value="UniProtKB-KW"/>
</dbReference>
<sequence>MPDFIMNDSEENKTKYAPLLDALNKVLNKSDNDEFSKSNELCRIFHGRGHVYNALSHLNLDLYPPYLFLVSYTEIEVQELKSLNELIWKQVEQSEKNEIKGFIFQQRAGRETQSKILQGDDPKSFEIQELGLKYQVQLTSSQNTGIFPDMKTGREWVKSQANKAQVLNLFSYTCGFSLAAMAGGAKQVINMDMNKGVLRTGKINHALNGFERDVGFYPHDILKSFGKLKKLGPYDLVIIDPPSFQKGSFILTKDYQKILRRLPEILTPGAQLLLCANSPELRLQAFKNLIAEHAGPQFKFIERLTPAPNFVELDDDRSLKALVYQFNA</sequence>
<keyword evidence="2 6" id="KW-0489">Methyltransferase</keyword>
<evidence type="ECO:0000256" key="4">
    <source>
        <dbReference type="ARBA" id="ARBA00022691"/>
    </source>
</evidence>
<gene>
    <name evidence="6" type="ORF">SAMN02745724_01553</name>
</gene>
<organism evidence="6 7">
    <name type="scientific">Pseudoalteromonas denitrificans DSM 6059</name>
    <dbReference type="NCBI Taxonomy" id="1123010"/>
    <lineage>
        <taxon>Bacteria</taxon>
        <taxon>Pseudomonadati</taxon>
        <taxon>Pseudomonadota</taxon>
        <taxon>Gammaproteobacteria</taxon>
        <taxon>Alteromonadales</taxon>
        <taxon>Pseudoalteromonadaceae</taxon>
        <taxon>Pseudoalteromonas</taxon>
    </lineage>
</organism>
<keyword evidence="3 6" id="KW-0808">Transferase</keyword>
<protein>
    <submittedName>
        <fullName evidence="6">23S rRNA (Cytosine1962-C5)-methyltransferase</fullName>
    </submittedName>
</protein>
<dbReference type="EMBL" id="FOLO01000008">
    <property type="protein sequence ID" value="SFC37922.1"/>
    <property type="molecule type" value="Genomic_DNA"/>
</dbReference>
<keyword evidence="7" id="KW-1185">Reference proteome</keyword>
<evidence type="ECO:0000313" key="6">
    <source>
        <dbReference type="EMBL" id="SFC37922.1"/>
    </source>
</evidence>
<keyword evidence="4" id="KW-0949">S-adenosyl-L-methionine</keyword>
<dbReference type="PANTHER" id="PTHR43042:SF3">
    <property type="entry name" value="RIBOSOMAL RNA LARGE SUBUNIT METHYLTRANSFERASE YWBD-RELATED"/>
    <property type="match status" value="1"/>
</dbReference>
<dbReference type="GO" id="GO:0006364">
    <property type="term" value="P:rRNA processing"/>
    <property type="evidence" value="ECO:0007669"/>
    <property type="project" value="UniProtKB-KW"/>
</dbReference>
<dbReference type="Gene3D" id="3.40.50.150">
    <property type="entry name" value="Vaccinia Virus protein VP39"/>
    <property type="match status" value="1"/>
</dbReference>
<evidence type="ECO:0000256" key="1">
    <source>
        <dbReference type="ARBA" id="ARBA00022552"/>
    </source>
</evidence>
<evidence type="ECO:0000256" key="3">
    <source>
        <dbReference type="ARBA" id="ARBA00022679"/>
    </source>
</evidence>
<dbReference type="GO" id="GO:0008168">
    <property type="term" value="F:methyltransferase activity"/>
    <property type="evidence" value="ECO:0007669"/>
    <property type="project" value="UniProtKB-KW"/>
</dbReference>
<dbReference type="SUPFAM" id="SSF53335">
    <property type="entry name" value="S-adenosyl-L-methionine-dependent methyltransferases"/>
    <property type="match status" value="1"/>
</dbReference>
<dbReference type="InterPro" id="IPR029063">
    <property type="entry name" value="SAM-dependent_MTases_sf"/>
</dbReference>
<proteinExistence type="predicted"/>
<dbReference type="Pfam" id="PF10672">
    <property type="entry name" value="Methyltrans_SAM"/>
    <property type="match status" value="1"/>
</dbReference>
<evidence type="ECO:0000313" key="7">
    <source>
        <dbReference type="Proteomes" id="UP000198862"/>
    </source>
</evidence>
<reference evidence="6 7" key="1">
    <citation type="submission" date="2016-10" db="EMBL/GenBank/DDBJ databases">
        <authorList>
            <person name="de Groot N.N."/>
        </authorList>
    </citation>
    <scope>NUCLEOTIDE SEQUENCE [LARGE SCALE GENOMIC DNA]</scope>
    <source>
        <strain evidence="6 7">DSM 6059</strain>
    </source>
</reference>
<dbReference type="CDD" id="cd02440">
    <property type="entry name" value="AdoMet_MTases"/>
    <property type="match status" value="1"/>
</dbReference>
<keyword evidence="1" id="KW-0698">rRNA processing</keyword>
<dbReference type="Proteomes" id="UP000198862">
    <property type="component" value="Unassembled WGS sequence"/>
</dbReference>
<accession>A0A1I1IQF2</accession>